<keyword evidence="2" id="KW-1185">Reference proteome</keyword>
<evidence type="ECO:0000313" key="2">
    <source>
        <dbReference type="Proteomes" id="UP000593579"/>
    </source>
</evidence>
<organism evidence="1 2">
    <name type="scientific">Gossypium gossypioides</name>
    <name type="common">Mexican cotton</name>
    <name type="synonym">Selera gossypioides</name>
    <dbReference type="NCBI Taxonomy" id="34282"/>
    <lineage>
        <taxon>Eukaryota</taxon>
        <taxon>Viridiplantae</taxon>
        <taxon>Streptophyta</taxon>
        <taxon>Embryophyta</taxon>
        <taxon>Tracheophyta</taxon>
        <taxon>Spermatophyta</taxon>
        <taxon>Magnoliopsida</taxon>
        <taxon>eudicotyledons</taxon>
        <taxon>Gunneridae</taxon>
        <taxon>Pentapetalae</taxon>
        <taxon>rosids</taxon>
        <taxon>malvids</taxon>
        <taxon>Malvales</taxon>
        <taxon>Malvaceae</taxon>
        <taxon>Malvoideae</taxon>
        <taxon>Gossypium</taxon>
    </lineage>
</organism>
<protein>
    <submittedName>
        <fullName evidence="1">Uncharacterized protein</fullName>
    </submittedName>
</protein>
<dbReference type="EMBL" id="JABEZY010274684">
    <property type="protein sequence ID" value="MBA0756454.1"/>
    <property type="molecule type" value="Genomic_DNA"/>
</dbReference>
<name>A0A7J9D7A5_GOSGO</name>
<accession>A0A7J9D7A5</accession>
<gene>
    <name evidence="1" type="ORF">Gogos_019867</name>
</gene>
<comment type="caution">
    <text evidence="1">The sequence shown here is derived from an EMBL/GenBank/DDBJ whole genome shotgun (WGS) entry which is preliminary data.</text>
</comment>
<sequence>MTIKAELMLSIKVLKEASILMRKLVLTTSIEEIPLEAQKWGILAGMTV</sequence>
<dbReference type="AlphaFoldDB" id="A0A7J9D7A5"/>
<proteinExistence type="predicted"/>
<dbReference type="Proteomes" id="UP000593579">
    <property type="component" value="Unassembled WGS sequence"/>
</dbReference>
<evidence type="ECO:0000313" key="1">
    <source>
        <dbReference type="EMBL" id="MBA0756454.1"/>
    </source>
</evidence>
<reference evidence="1 2" key="1">
    <citation type="journal article" date="2019" name="Genome Biol. Evol.">
        <title>Insights into the evolution of the New World diploid cottons (Gossypium, subgenus Houzingenia) based on genome sequencing.</title>
        <authorList>
            <person name="Grover C.E."/>
            <person name="Arick M.A. 2nd"/>
            <person name="Thrash A."/>
            <person name="Conover J.L."/>
            <person name="Sanders W.S."/>
            <person name="Peterson D.G."/>
            <person name="Frelichowski J.E."/>
            <person name="Scheffler J.A."/>
            <person name="Scheffler B.E."/>
            <person name="Wendel J.F."/>
        </authorList>
    </citation>
    <scope>NUCLEOTIDE SEQUENCE [LARGE SCALE GENOMIC DNA]</scope>
    <source>
        <strain evidence="1">5</strain>
        <tissue evidence="1">Leaf</tissue>
    </source>
</reference>